<keyword evidence="3" id="KW-1185">Reference proteome</keyword>
<feature type="domain" description="SseB protein N-terminal" evidence="1">
    <location>
        <begin position="17"/>
        <end position="137"/>
    </location>
</feature>
<protein>
    <submittedName>
        <fullName evidence="2">SseB family protein</fullName>
    </submittedName>
</protein>
<dbReference type="EMBL" id="JAJEPV010000011">
    <property type="protein sequence ID" value="MCC2119197.1"/>
    <property type="molecule type" value="Genomic_DNA"/>
</dbReference>
<evidence type="ECO:0000313" key="2">
    <source>
        <dbReference type="EMBL" id="MCC2119197.1"/>
    </source>
</evidence>
<sequence>MDEKKDKGLQGNEKIEEAILALQQEPTEELLAHALTVVRRRMREQGQLIVAVEPPSADVQEAVTQAAGTAMRLQAVQTSDGKKWWSAFTGFEEELKGSGSVMSTFLTDMEQLFRMTLTADGIEGVILNPWNRTLMLDKRFLHIILGE</sequence>
<evidence type="ECO:0000259" key="1">
    <source>
        <dbReference type="Pfam" id="PF07179"/>
    </source>
</evidence>
<comment type="caution">
    <text evidence="2">The sequence shown here is derived from an EMBL/GenBank/DDBJ whole genome shotgun (WGS) entry which is preliminary data.</text>
</comment>
<dbReference type="Pfam" id="PF07179">
    <property type="entry name" value="SseB"/>
    <property type="match status" value="1"/>
</dbReference>
<organism evidence="2 3">
    <name type="scientific">Waltera acetigignens</name>
    <dbReference type="NCBI Taxonomy" id="2981769"/>
    <lineage>
        <taxon>Bacteria</taxon>
        <taxon>Bacillati</taxon>
        <taxon>Bacillota</taxon>
        <taxon>Clostridia</taxon>
        <taxon>Lachnospirales</taxon>
        <taxon>Lachnospiraceae</taxon>
        <taxon>Waltera</taxon>
    </lineage>
</organism>
<evidence type="ECO:0000313" key="3">
    <source>
        <dbReference type="Proteomes" id="UP001197795"/>
    </source>
</evidence>
<accession>A0AAE2ZZR7</accession>
<dbReference type="RefSeq" id="WP_022311795.1">
    <property type="nucleotide sequence ID" value="NZ_JAJEPV010000011.1"/>
</dbReference>
<name>A0AAE2ZZR7_9FIRM</name>
<proteinExistence type="predicted"/>
<dbReference type="AlphaFoldDB" id="A0AAE2ZZR7"/>
<reference evidence="2 3" key="1">
    <citation type="submission" date="2021-10" db="EMBL/GenBank/DDBJ databases">
        <title>Anaerobic single-cell dispensing facilitates the cultivation of human gut bacteria.</title>
        <authorList>
            <person name="Afrizal A."/>
        </authorList>
    </citation>
    <scope>NUCLEOTIDE SEQUENCE [LARGE SCALE GENOMIC DNA]</scope>
    <source>
        <strain evidence="2 3">CLA-AA-H273</strain>
    </source>
</reference>
<gene>
    <name evidence="2" type="ORF">LKD75_06235</name>
</gene>
<dbReference type="InterPro" id="IPR009839">
    <property type="entry name" value="SseB_N"/>
</dbReference>
<dbReference type="Proteomes" id="UP001197795">
    <property type="component" value="Unassembled WGS sequence"/>
</dbReference>